<name>A0A7R9K0A4_TIMGE</name>
<reference evidence="1" key="1">
    <citation type="submission" date="2020-11" db="EMBL/GenBank/DDBJ databases">
        <authorList>
            <person name="Tran Van P."/>
        </authorList>
    </citation>
    <scope>NUCLEOTIDE SEQUENCE</scope>
</reference>
<organism evidence="1">
    <name type="scientific">Timema genevievae</name>
    <name type="common">Walking stick</name>
    <dbReference type="NCBI Taxonomy" id="629358"/>
    <lineage>
        <taxon>Eukaryota</taxon>
        <taxon>Metazoa</taxon>
        <taxon>Ecdysozoa</taxon>
        <taxon>Arthropoda</taxon>
        <taxon>Hexapoda</taxon>
        <taxon>Insecta</taxon>
        <taxon>Pterygota</taxon>
        <taxon>Neoptera</taxon>
        <taxon>Polyneoptera</taxon>
        <taxon>Phasmatodea</taxon>
        <taxon>Timematodea</taxon>
        <taxon>Timematoidea</taxon>
        <taxon>Timematidae</taxon>
        <taxon>Timema</taxon>
    </lineage>
</organism>
<sequence>MSSSSSSISSSPSSLLDSCCSLIISALSRVPQTVMSSSAGMYSSYVQPGANLCHVSSSHGRFKVRGADEDAVDGPGCGSLEGPGWELASTSGGSCGSLALAAANREKCQLRDAMPPRNLRLCNLLLIHLLDDLVFLHERQEAPHQLETSPERNRDDSFGKCRTFSATSSPHQYHKRFVSSTPILQLWHNLRQGVNIVHLNLMGFNLVTTVNSQFSEVELVAIMRSLTNWRKEFKPPFRQLMCLERKDVEEFFTLSKDNTTGYAENICLRVSAHN</sequence>
<dbReference type="EMBL" id="OE841107">
    <property type="protein sequence ID" value="CAD7594179.1"/>
    <property type="molecule type" value="Genomic_DNA"/>
</dbReference>
<proteinExistence type="predicted"/>
<protein>
    <submittedName>
        <fullName evidence="1">Uncharacterized protein</fullName>
    </submittedName>
</protein>
<accession>A0A7R9K0A4</accession>
<evidence type="ECO:0000313" key="1">
    <source>
        <dbReference type="EMBL" id="CAD7594179.1"/>
    </source>
</evidence>
<gene>
    <name evidence="1" type="ORF">TGEB3V08_LOCUS5583</name>
</gene>
<dbReference type="AlphaFoldDB" id="A0A7R9K0A4"/>